<dbReference type="InterPro" id="IPR003593">
    <property type="entry name" value="AAA+_ATPase"/>
</dbReference>
<dbReference type="PROSITE" id="PS50893">
    <property type="entry name" value="ABC_TRANSPORTER_2"/>
    <property type="match status" value="1"/>
</dbReference>
<evidence type="ECO:0000256" key="3">
    <source>
        <dbReference type="ARBA" id="ARBA00022458"/>
    </source>
</evidence>
<evidence type="ECO:0000313" key="7">
    <source>
        <dbReference type="Proteomes" id="UP000321062"/>
    </source>
</evidence>
<evidence type="ECO:0000256" key="4">
    <source>
        <dbReference type="ARBA" id="ARBA00022741"/>
    </source>
</evidence>
<keyword evidence="4" id="KW-0547">Nucleotide-binding</keyword>
<dbReference type="GO" id="GO:0016887">
    <property type="term" value="F:ATP hydrolysis activity"/>
    <property type="evidence" value="ECO:0007669"/>
    <property type="project" value="InterPro"/>
</dbReference>
<keyword evidence="7" id="KW-1185">Reference proteome</keyword>
<evidence type="ECO:0000256" key="5">
    <source>
        <dbReference type="ARBA" id="ARBA00022840"/>
    </source>
</evidence>
<dbReference type="Pfam" id="PF00005">
    <property type="entry name" value="ABC_tran"/>
    <property type="match status" value="1"/>
</dbReference>
<evidence type="ECO:0000313" key="6">
    <source>
        <dbReference type="EMBL" id="QEE21749.1"/>
    </source>
</evidence>
<dbReference type="SUPFAM" id="SSF52540">
    <property type="entry name" value="P-loop containing nucleoside triphosphate hydrolases"/>
    <property type="match status" value="1"/>
</dbReference>
<sequence>MTGPVLVFDQVRKSYGDHEALKGISFEIGQSEVVGLLGPNGAGKSTLFQIAAGLFAPDGGAVEVFGLDYKRHGSDILARLGVVFQARSLDLDMTVNANLKFHGQLFGLSGRLLASRIAEVTELLEVADLLKRPVRTLSGGNQRRVEIARALLNKPDLLLMDEPSVGLDATTRRKLVDHMQVVRAQQGTSILWATHLVEEVDHADRIVFIAKGEVTHTGTPAEILKTTGAASLTDAYVALTGGTDAHVEKVA</sequence>
<gene>
    <name evidence="6" type="ORF">FNA67_16845</name>
</gene>
<accession>A0A5B9DSJ6</accession>
<reference evidence="6 7" key="1">
    <citation type="journal article" date="2015" name="Int. J. Syst. Evol. Microbiol.">
        <title>Youhaiella tibetensis gen. nov., sp. nov., isolated from subsurface sediment.</title>
        <authorList>
            <person name="Wang Y.X."/>
            <person name="Huang F.Q."/>
            <person name="Nogi Y."/>
            <person name="Pang S.J."/>
            <person name="Wang P.K."/>
            <person name="Lv J."/>
        </authorList>
    </citation>
    <scope>NUCLEOTIDE SEQUENCE [LARGE SCALE GENOMIC DNA]</scope>
    <source>
        <strain evidence="7">fig4</strain>
    </source>
</reference>
<protein>
    <submittedName>
        <fullName evidence="6">ATP-binding cassette domain-containing protein</fullName>
    </submittedName>
</protein>
<dbReference type="InterPro" id="IPR050763">
    <property type="entry name" value="ABC_transporter_ATP-binding"/>
</dbReference>
<name>A0A5B9DSJ6_9HYPH</name>
<dbReference type="PANTHER" id="PTHR42711:SF5">
    <property type="entry name" value="ABC TRANSPORTER ATP-BINDING PROTEIN NATA"/>
    <property type="match status" value="1"/>
</dbReference>
<dbReference type="Proteomes" id="UP000321062">
    <property type="component" value="Chromosome"/>
</dbReference>
<dbReference type="InterPro" id="IPR003439">
    <property type="entry name" value="ABC_transporter-like_ATP-bd"/>
</dbReference>
<dbReference type="PANTHER" id="PTHR42711">
    <property type="entry name" value="ABC TRANSPORTER ATP-BINDING PROTEIN"/>
    <property type="match status" value="1"/>
</dbReference>
<dbReference type="InterPro" id="IPR027417">
    <property type="entry name" value="P-loop_NTPase"/>
</dbReference>
<dbReference type="KEGG" id="yti:FNA67_16845"/>
<dbReference type="OrthoDB" id="9778547at2"/>
<dbReference type="SMART" id="SM00382">
    <property type="entry name" value="AAA"/>
    <property type="match status" value="1"/>
</dbReference>
<dbReference type="EMBL" id="CP041690">
    <property type="protein sequence ID" value="QEE21749.1"/>
    <property type="molecule type" value="Genomic_DNA"/>
</dbReference>
<evidence type="ECO:0000256" key="1">
    <source>
        <dbReference type="ARBA" id="ARBA00005417"/>
    </source>
</evidence>
<keyword evidence="3" id="KW-0536">Nodulation</keyword>
<dbReference type="RefSeq" id="WP_147657110.1">
    <property type="nucleotide sequence ID" value="NZ_BMFM01000001.1"/>
</dbReference>
<dbReference type="GO" id="GO:0005524">
    <property type="term" value="F:ATP binding"/>
    <property type="evidence" value="ECO:0007669"/>
    <property type="project" value="UniProtKB-KW"/>
</dbReference>
<evidence type="ECO:0000256" key="2">
    <source>
        <dbReference type="ARBA" id="ARBA00022448"/>
    </source>
</evidence>
<dbReference type="AlphaFoldDB" id="A0A5B9DSJ6"/>
<organism evidence="6 7">
    <name type="scientific">Paradevosia tibetensis</name>
    <dbReference type="NCBI Taxonomy" id="1447062"/>
    <lineage>
        <taxon>Bacteria</taxon>
        <taxon>Pseudomonadati</taxon>
        <taxon>Pseudomonadota</taxon>
        <taxon>Alphaproteobacteria</taxon>
        <taxon>Hyphomicrobiales</taxon>
        <taxon>Devosiaceae</taxon>
        <taxon>Paradevosia</taxon>
    </lineage>
</organism>
<dbReference type="InterPro" id="IPR017871">
    <property type="entry name" value="ABC_transporter-like_CS"/>
</dbReference>
<keyword evidence="2" id="KW-0813">Transport</keyword>
<comment type="similarity">
    <text evidence="1">Belongs to the ABC transporter superfamily.</text>
</comment>
<dbReference type="PROSITE" id="PS00211">
    <property type="entry name" value="ABC_TRANSPORTER_1"/>
    <property type="match status" value="1"/>
</dbReference>
<proteinExistence type="inferred from homology"/>
<keyword evidence="5 6" id="KW-0067">ATP-binding</keyword>
<dbReference type="Gene3D" id="3.40.50.300">
    <property type="entry name" value="P-loop containing nucleotide triphosphate hydrolases"/>
    <property type="match status" value="1"/>
</dbReference>